<evidence type="ECO:0000256" key="1">
    <source>
        <dbReference type="ARBA" id="ARBA00023157"/>
    </source>
</evidence>
<evidence type="ECO:0000259" key="3">
    <source>
        <dbReference type="PROSITE" id="PS50240"/>
    </source>
</evidence>
<organism evidence="4 5">
    <name type="scientific">Allacma fusca</name>
    <dbReference type="NCBI Taxonomy" id="39272"/>
    <lineage>
        <taxon>Eukaryota</taxon>
        <taxon>Metazoa</taxon>
        <taxon>Ecdysozoa</taxon>
        <taxon>Arthropoda</taxon>
        <taxon>Hexapoda</taxon>
        <taxon>Collembola</taxon>
        <taxon>Symphypleona</taxon>
        <taxon>Sminthuridae</taxon>
        <taxon>Allacma</taxon>
    </lineage>
</organism>
<dbReference type="InterPro" id="IPR051487">
    <property type="entry name" value="Ser/Thr_Proteases_Immune/Dev"/>
</dbReference>
<sequence>MYKRSWFLGRPSYDCSAALIDENWILTAAHCFEKVQTYLYLVSLGDNNLQSPQSKNFRRISKIVTHPEYNKLIEYDNDIALMKLERSVEYSESVRFNIIMFTDTNFCR</sequence>
<dbReference type="FunFam" id="2.40.10.10:FF:000068">
    <property type="entry name" value="transmembrane protease serine 2"/>
    <property type="match status" value="1"/>
</dbReference>
<dbReference type="InterPro" id="IPR018114">
    <property type="entry name" value="TRYPSIN_HIS"/>
</dbReference>
<feature type="domain" description="Peptidase S1" evidence="3">
    <location>
        <begin position="1"/>
        <end position="95"/>
    </location>
</feature>
<dbReference type="Pfam" id="PF00089">
    <property type="entry name" value="Trypsin"/>
    <property type="match status" value="1"/>
</dbReference>
<name>A0A8J2PJX1_9HEXA</name>
<evidence type="ECO:0000313" key="5">
    <source>
        <dbReference type="Proteomes" id="UP000708208"/>
    </source>
</evidence>
<comment type="caution">
    <text evidence="4">The sequence shown here is derived from an EMBL/GenBank/DDBJ whole genome shotgun (WGS) entry which is preliminary data.</text>
</comment>
<comment type="similarity">
    <text evidence="2">Belongs to the peptidase S1 family. CLIP subfamily.</text>
</comment>
<proteinExistence type="inferred from homology"/>
<dbReference type="GO" id="GO:0006508">
    <property type="term" value="P:proteolysis"/>
    <property type="evidence" value="ECO:0007669"/>
    <property type="project" value="InterPro"/>
</dbReference>
<dbReference type="AlphaFoldDB" id="A0A8J2PJX1"/>
<dbReference type="PROSITE" id="PS50240">
    <property type="entry name" value="TRYPSIN_DOM"/>
    <property type="match status" value="1"/>
</dbReference>
<keyword evidence="1" id="KW-1015">Disulfide bond</keyword>
<gene>
    <name evidence="4" type="ORF">AFUS01_LOCUS27393</name>
</gene>
<reference evidence="4" key="1">
    <citation type="submission" date="2021-06" db="EMBL/GenBank/DDBJ databases">
        <authorList>
            <person name="Hodson N. C."/>
            <person name="Mongue J. A."/>
            <person name="Jaron S. K."/>
        </authorList>
    </citation>
    <scope>NUCLEOTIDE SEQUENCE</scope>
</reference>
<protein>
    <recommendedName>
        <fullName evidence="3">Peptidase S1 domain-containing protein</fullName>
    </recommendedName>
</protein>
<dbReference type="PROSITE" id="PS00134">
    <property type="entry name" value="TRYPSIN_HIS"/>
    <property type="match status" value="1"/>
</dbReference>
<dbReference type="EMBL" id="CAJVCH010378498">
    <property type="protein sequence ID" value="CAG7816794.1"/>
    <property type="molecule type" value="Genomic_DNA"/>
</dbReference>
<dbReference type="PANTHER" id="PTHR24256">
    <property type="entry name" value="TRYPTASE-RELATED"/>
    <property type="match status" value="1"/>
</dbReference>
<dbReference type="Proteomes" id="UP000708208">
    <property type="component" value="Unassembled WGS sequence"/>
</dbReference>
<dbReference type="GO" id="GO:0004252">
    <property type="term" value="F:serine-type endopeptidase activity"/>
    <property type="evidence" value="ECO:0007669"/>
    <property type="project" value="InterPro"/>
</dbReference>
<keyword evidence="5" id="KW-1185">Reference proteome</keyword>
<evidence type="ECO:0000256" key="2">
    <source>
        <dbReference type="ARBA" id="ARBA00024195"/>
    </source>
</evidence>
<dbReference type="InterPro" id="IPR001254">
    <property type="entry name" value="Trypsin_dom"/>
</dbReference>
<evidence type="ECO:0000313" key="4">
    <source>
        <dbReference type="EMBL" id="CAG7816794.1"/>
    </source>
</evidence>
<accession>A0A8J2PJX1</accession>
<dbReference type="OrthoDB" id="93664at2759"/>